<evidence type="ECO:0000313" key="2">
    <source>
        <dbReference type="Proteomes" id="UP000054721"/>
    </source>
</evidence>
<comment type="caution">
    <text evidence="1">The sequence shown here is derived from an EMBL/GenBank/DDBJ whole genome shotgun (WGS) entry which is preliminary data.</text>
</comment>
<name>A0A0V1KJU4_9BILA</name>
<gene>
    <name evidence="1" type="ORF">T02_9935</name>
</gene>
<keyword evidence="2" id="KW-1185">Reference proteome</keyword>
<proteinExistence type="predicted"/>
<dbReference type="Proteomes" id="UP000054721">
    <property type="component" value="Unassembled WGS sequence"/>
</dbReference>
<reference evidence="1 2" key="1">
    <citation type="submission" date="2015-05" db="EMBL/GenBank/DDBJ databases">
        <title>Evolution of Trichinella species and genotypes.</title>
        <authorList>
            <person name="Korhonen P.K."/>
            <person name="Edoardo P."/>
            <person name="Giuseppe L.R."/>
            <person name="Gasser R.B."/>
        </authorList>
    </citation>
    <scope>NUCLEOTIDE SEQUENCE [LARGE SCALE GENOMIC DNA]</scope>
    <source>
        <strain evidence="1">ISS10</strain>
    </source>
</reference>
<organism evidence="1 2">
    <name type="scientific">Trichinella nativa</name>
    <dbReference type="NCBI Taxonomy" id="6335"/>
    <lineage>
        <taxon>Eukaryota</taxon>
        <taxon>Metazoa</taxon>
        <taxon>Ecdysozoa</taxon>
        <taxon>Nematoda</taxon>
        <taxon>Enoplea</taxon>
        <taxon>Dorylaimia</taxon>
        <taxon>Trichinellida</taxon>
        <taxon>Trichinellidae</taxon>
        <taxon>Trichinella</taxon>
    </lineage>
</organism>
<dbReference type="AlphaFoldDB" id="A0A0V1KJU4"/>
<dbReference type="EMBL" id="JYDW01001206">
    <property type="protein sequence ID" value="KRZ47189.1"/>
    <property type="molecule type" value="Genomic_DNA"/>
</dbReference>
<protein>
    <submittedName>
        <fullName evidence="1">Uncharacterized protein</fullName>
    </submittedName>
</protein>
<accession>A0A0V1KJU4</accession>
<evidence type="ECO:0000313" key="1">
    <source>
        <dbReference type="EMBL" id="KRZ47189.1"/>
    </source>
</evidence>
<sequence>MTPASSEAEGLLNFFPFCFYTILGVDQVDLPRSNLKSSPHLANQR</sequence>